<reference evidence="3 4" key="1">
    <citation type="submission" date="2019-01" db="EMBL/GenBank/DDBJ databases">
        <title>Sinorhodobacter populi sp. nov. isolated from the symptomatic bark tissue of Populus euramericana canker.</title>
        <authorList>
            <person name="Xu G."/>
        </authorList>
    </citation>
    <scope>NUCLEOTIDE SEQUENCE [LARGE SCALE GENOMIC DNA]</scope>
    <source>
        <strain evidence="3 4">SK2B-1</strain>
    </source>
</reference>
<evidence type="ECO:0000256" key="2">
    <source>
        <dbReference type="SAM" id="SignalP"/>
    </source>
</evidence>
<dbReference type="PROSITE" id="PS51257">
    <property type="entry name" value="PROKAR_LIPOPROTEIN"/>
    <property type="match status" value="1"/>
</dbReference>
<comment type="caution">
    <text evidence="3">The sequence shown here is derived from an EMBL/GenBank/DDBJ whole genome shotgun (WGS) entry which is preliminary data.</text>
</comment>
<feature type="signal peptide" evidence="2">
    <location>
        <begin position="1"/>
        <end position="24"/>
    </location>
</feature>
<keyword evidence="1" id="KW-0812">Transmembrane</keyword>
<evidence type="ECO:0000256" key="1">
    <source>
        <dbReference type="SAM" id="Phobius"/>
    </source>
</evidence>
<protein>
    <recommendedName>
        <fullName evidence="5">VPLPA-CTERM sorting domain-containing protein</fullName>
    </recommendedName>
</protein>
<sequence length="501" mass="50699">MLRSLLLASVALAPLALASQPALASCSPSKPDNGDTVTCTGTDTKGVDRKDVNNVTVTVASGATVTNASGTGNHVFRFNDGADFTIGGTVESFSDKDALNLVDDATVALIGGTLKSAEGDGVQAESGLTLTLDEASGITAGKKGVNAEGENNGYILNSGTITAGTKGVDLGDTSVVENFGTITAGTKAIDIGDDAIVRNYGTITAGTEGIELDDYGIVENHGTISALDDAINAGEYVTITNYGTLHSQADTLGIDFVQDAIDLDSGTITNYGTILSDDDAAIDFDATKDLTTASVITNSGTIKGAAGIIVETGYDDAGNLNGEEGNLGIQHVVNLDGGVIEATSGPALKLGAGDDLYSGARGSVLIGVTDLGLGDDVFSVSTGATVIGDVFLGAGDDLLEITDTGAGSFGLFDGGLGNDVVSFVEYASTDLVGLGWLDSVLSLSFLDGFSLSLTNFETVSFSDATYAITDLSLPSVPVPAPALLLISALGGFGLVRRLRRR</sequence>
<evidence type="ECO:0008006" key="5">
    <source>
        <dbReference type="Google" id="ProtNLM"/>
    </source>
</evidence>
<dbReference type="EMBL" id="SAUZ01000002">
    <property type="protein sequence ID" value="RWR24097.1"/>
    <property type="molecule type" value="Genomic_DNA"/>
</dbReference>
<reference evidence="3 4" key="2">
    <citation type="submission" date="2019-01" db="EMBL/GenBank/DDBJ databases">
        <authorList>
            <person name="Li Y."/>
        </authorList>
    </citation>
    <scope>NUCLEOTIDE SEQUENCE [LARGE SCALE GENOMIC DNA]</scope>
    <source>
        <strain evidence="3 4">SK2B-1</strain>
    </source>
</reference>
<dbReference type="AlphaFoldDB" id="A0A443JUB5"/>
<accession>A0A443JUB5</accession>
<proteinExistence type="predicted"/>
<dbReference type="Proteomes" id="UP000284476">
    <property type="component" value="Unassembled WGS sequence"/>
</dbReference>
<feature type="chain" id="PRO_5019330787" description="VPLPA-CTERM sorting domain-containing protein" evidence="2">
    <location>
        <begin position="25"/>
        <end position="501"/>
    </location>
</feature>
<gene>
    <name evidence="3" type="ORF">D2T30_03040</name>
</gene>
<keyword evidence="2" id="KW-0732">Signal</keyword>
<evidence type="ECO:0000313" key="4">
    <source>
        <dbReference type="Proteomes" id="UP000284476"/>
    </source>
</evidence>
<evidence type="ECO:0000313" key="3">
    <source>
        <dbReference type="EMBL" id="RWR24097.1"/>
    </source>
</evidence>
<organism evidence="3 4">
    <name type="scientific">Paenirhodobacter populi</name>
    <dbReference type="NCBI Taxonomy" id="2306993"/>
    <lineage>
        <taxon>Bacteria</taxon>
        <taxon>Pseudomonadati</taxon>
        <taxon>Pseudomonadota</taxon>
        <taxon>Alphaproteobacteria</taxon>
        <taxon>Rhodobacterales</taxon>
        <taxon>Rhodobacter group</taxon>
        <taxon>Paenirhodobacter</taxon>
    </lineage>
</organism>
<keyword evidence="1" id="KW-0472">Membrane</keyword>
<dbReference type="Gene3D" id="2.160.20.160">
    <property type="match status" value="1"/>
</dbReference>
<dbReference type="RefSeq" id="WP_128207568.1">
    <property type="nucleotide sequence ID" value="NZ_JBHRSO010000011.1"/>
</dbReference>
<name>A0A443JUB5_9RHOB</name>
<keyword evidence="1" id="KW-1133">Transmembrane helix</keyword>
<feature type="transmembrane region" description="Helical" evidence="1">
    <location>
        <begin position="478"/>
        <end position="495"/>
    </location>
</feature>